<dbReference type="SUPFAM" id="SSF49785">
    <property type="entry name" value="Galactose-binding domain-like"/>
    <property type="match status" value="1"/>
</dbReference>
<name>A0A9D6UZA3_9BACT</name>
<reference evidence="1" key="1">
    <citation type="submission" date="2020-07" db="EMBL/GenBank/DDBJ databases">
        <title>Huge and variable diversity of episymbiotic CPR bacteria and DPANN archaea in groundwater ecosystems.</title>
        <authorList>
            <person name="He C.Y."/>
            <person name="Keren R."/>
            <person name="Whittaker M."/>
            <person name="Farag I.F."/>
            <person name="Doudna J."/>
            <person name="Cate J.H.D."/>
            <person name="Banfield J.F."/>
        </authorList>
    </citation>
    <scope>NUCLEOTIDE SEQUENCE</scope>
    <source>
        <strain evidence="1">NC_groundwater_1664_Pr3_B-0.1um_52_9</strain>
    </source>
</reference>
<evidence type="ECO:0000313" key="2">
    <source>
        <dbReference type="Proteomes" id="UP000807825"/>
    </source>
</evidence>
<evidence type="ECO:0000313" key="1">
    <source>
        <dbReference type="EMBL" id="MBI5248432.1"/>
    </source>
</evidence>
<organism evidence="1 2">
    <name type="scientific">Desulfomonile tiedjei</name>
    <dbReference type="NCBI Taxonomy" id="2358"/>
    <lineage>
        <taxon>Bacteria</taxon>
        <taxon>Pseudomonadati</taxon>
        <taxon>Thermodesulfobacteriota</taxon>
        <taxon>Desulfomonilia</taxon>
        <taxon>Desulfomonilales</taxon>
        <taxon>Desulfomonilaceae</taxon>
        <taxon>Desulfomonile</taxon>
    </lineage>
</organism>
<dbReference type="InterPro" id="IPR008979">
    <property type="entry name" value="Galactose-bd-like_sf"/>
</dbReference>
<dbReference type="EMBL" id="JACRDE010000089">
    <property type="protein sequence ID" value="MBI5248432.1"/>
    <property type="molecule type" value="Genomic_DNA"/>
</dbReference>
<gene>
    <name evidence="1" type="ORF">HY912_02960</name>
</gene>
<accession>A0A9D6UZA3</accession>
<proteinExistence type="predicted"/>
<sequence>MGGMLATPGGSYEDIVNLNEASSSPCRLSVPPAYMQTLGARAVALSSDNHKIGFAFTPEVDFGLSSISLYVANVNSTGNVAISLHESDDTAVEPNGLVNGRTQNSAPVMTANNVPSPYSVTARDSSNNNAETEGFEAYKAVDGSIASDNGFRSNAVPGSVAPIFWAIDFGSGNAKIINKFRLSSFSNADANVRAFPKAFTLWGSNVTSPAYNTDADWVQVTGPTSWVAETDPGTGGCREYYLTNSSAHRHYRFKITDRNGSNAYTAIGEILLFEAESKPCPGTLIQSLGTKAVGSSGSIWIRHTFPARQLYRGRRVWLVFSGQSGADFSLCSRRWGSSAGSMFPDGCESRETTNGTAWTESLQDSKPALVNVVLNSTENHVPQLVYGRFSGRHVHVPGQGLSAVPESGIALNCETLAPEVLYNVYLSSNSGTLTLEASTTSRIVNEGIEVKNGSTSSRFLGVICPTNRISSYRGPIDTEDFRGVCNLHNRLRKPLGRRNPYSANTSENLDGKKFWMDWNNGDFISRIATLGCNFFFKMVFTFTGQNYPLIAVGINGASPMQWNSNAGGAFDRNPVCHEVPIDLSEGFYTIHPLIRDDMTTGGYPGKVAQYWEGGAATWQAYTLGTIEC</sequence>
<dbReference type="Gene3D" id="2.60.120.260">
    <property type="entry name" value="Galactose-binding domain-like"/>
    <property type="match status" value="1"/>
</dbReference>
<dbReference type="Proteomes" id="UP000807825">
    <property type="component" value="Unassembled WGS sequence"/>
</dbReference>
<comment type="caution">
    <text evidence="1">The sequence shown here is derived from an EMBL/GenBank/DDBJ whole genome shotgun (WGS) entry which is preliminary data.</text>
</comment>
<evidence type="ECO:0008006" key="3">
    <source>
        <dbReference type="Google" id="ProtNLM"/>
    </source>
</evidence>
<dbReference type="AlphaFoldDB" id="A0A9D6UZA3"/>
<protein>
    <recommendedName>
        <fullName evidence="3">F5/8 type C domain-containing protein</fullName>
    </recommendedName>
</protein>